<accession>A0ABY4DXX8</accession>
<name>A0ABY4DXX8_9NEIS</name>
<dbReference type="EMBL" id="CP091511">
    <property type="protein sequence ID" value="UOO87814.1"/>
    <property type="molecule type" value="Genomic_DNA"/>
</dbReference>
<evidence type="ECO:0000313" key="4">
    <source>
        <dbReference type="EMBL" id="UOO87814.1"/>
    </source>
</evidence>
<dbReference type="Proteomes" id="UP000832011">
    <property type="component" value="Chromosome"/>
</dbReference>
<evidence type="ECO:0000313" key="5">
    <source>
        <dbReference type="Proteomes" id="UP000832011"/>
    </source>
</evidence>
<dbReference type="InterPro" id="IPR000086">
    <property type="entry name" value="NUDIX_hydrolase_dom"/>
</dbReference>
<dbReference type="SUPFAM" id="SSF55811">
    <property type="entry name" value="Nudix"/>
    <property type="match status" value="1"/>
</dbReference>
<evidence type="ECO:0000256" key="1">
    <source>
        <dbReference type="ARBA" id="ARBA00001946"/>
    </source>
</evidence>
<keyword evidence="2" id="KW-0378">Hydrolase</keyword>
<sequence length="289" mass="32391">MTPISPISAAQQRDLLHFLQQAFHADLSSWQRLHLNGQALGYLNPRWQQQLQADIPQLLHTHGNSVDVQTRDWLHCADVLQNLGREWFDLGLFSGWRNERFDVRDDQGTALFALERALFRPLGMVSQAVHLNGFMVEDGDTRMWIGKRSPFKAVDPDKLDNLVGGGVASGESLQEACAREGFEEAGLDATLTAHQPTPRCIYSQRVVSRGLHREHLFVYDLHIPSGMTPENQDGEVADFQLMDIPSIVDAMLTGRFMNDAMLVTLDGLLQRGFITAGSDLGTWLLAQRC</sequence>
<evidence type="ECO:0000259" key="3">
    <source>
        <dbReference type="PROSITE" id="PS51462"/>
    </source>
</evidence>
<dbReference type="PROSITE" id="PS00893">
    <property type="entry name" value="NUDIX_BOX"/>
    <property type="match status" value="1"/>
</dbReference>
<dbReference type="Gene3D" id="3.90.79.10">
    <property type="entry name" value="Nucleoside Triphosphate Pyrophosphohydrolase"/>
    <property type="match status" value="1"/>
</dbReference>
<evidence type="ECO:0000256" key="2">
    <source>
        <dbReference type="ARBA" id="ARBA00022801"/>
    </source>
</evidence>
<gene>
    <name evidence="4" type="ORF">LVJ82_09940</name>
</gene>
<dbReference type="CDD" id="cd03676">
    <property type="entry name" value="NUDIX_Tnr3_like"/>
    <property type="match status" value="1"/>
</dbReference>
<dbReference type="PROSITE" id="PS51462">
    <property type="entry name" value="NUDIX"/>
    <property type="match status" value="1"/>
</dbReference>
<proteinExistence type="predicted"/>
<organism evidence="4 5">
    <name type="scientific">Vitreoscilla massiliensis</name>
    <dbReference type="NCBI Taxonomy" id="1689272"/>
    <lineage>
        <taxon>Bacteria</taxon>
        <taxon>Pseudomonadati</taxon>
        <taxon>Pseudomonadota</taxon>
        <taxon>Betaproteobacteria</taxon>
        <taxon>Neisseriales</taxon>
        <taxon>Neisseriaceae</taxon>
        <taxon>Vitreoscilla</taxon>
    </lineage>
</organism>
<dbReference type="RefSeq" id="WP_058356746.1">
    <property type="nucleotide sequence ID" value="NZ_CABKVG010000009.1"/>
</dbReference>
<comment type="cofactor">
    <cofactor evidence="1">
        <name>Mg(2+)</name>
        <dbReference type="ChEBI" id="CHEBI:18420"/>
    </cofactor>
</comment>
<feature type="domain" description="Nudix hydrolase" evidence="3">
    <location>
        <begin position="121"/>
        <end position="269"/>
    </location>
</feature>
<dbReference type="InterPro" id="IPR015797">
    <property type="entry name" value="NUDIX_hydrolase-like_dom_sf"/>
</dbReference>
<protein>
    <submittedName>
        <fullName evidence="4">NUDIX domain-containing protein</fullName>
    </submittedName>
</protein>
<keyword evidence="5" id="KW-1185">Reference proteome</keyword>
<dbReference type="InterPro" id="IPR020084">
    <property type="entry name" value="NUDIX_hydrolase_CS"/>
</dbReference>
<dbReference type="Pfam" id="PF00293">
    <property type="entry name" value="NUDIX"/>
    <property type="match status" value="1"/>
</dbReference>
<reference evidence="4 5" key="1">
    <citation type="journal article" date="2022" name="Res Sq">
        <title>Evolution of multicellular longitudinally dividing oral cavity symbionts (Neisseriaceae).</title>
        <authorList>
            <person name="Nyongesa S."/>
            <person name="Weber P."/>
            <person name="Bernet E."/>
            <person name="Pullido F."/>
            <person name="Nieckarz M."/>
            <person name="Delaby M."/>
            <person name="Nieves C."/>
            <person name="Viehboeck T."/>
            <person name="Krause N."/>
            <person name="Rivera-Millot A."/>
            <person name="Nakamura A."/>
            <person name="Vischer N."/>
            <person name="VanNieuwenhze M."/>
            <person name="Brun Y."/>
            <person name="Cava F."/>
            <person name="Bulgheresi S."/>
            <person name="Veyrier F."/>
        </authorList>
    </citation>
    <scope>NUCLEOTIDE SEQUENCE [LARGE SCALE GENOMIC DNA]</scope>
    <source>
        <strain evidence="4 5">SN4</strain>
    </source>
</reference>